<dbReference type="InterPro" id="IPR016161">
    <property type="entry name" value="Ald_DH/histidinol_DH"/>
</dbReference>
<evidence type="ECO:0000259" key="6">
    <source>
        <dbReference type="Pfam" id="PF00171"/>
    </source>
</evidence>
<gene>
    <name evidence="7" type="primary">gabD_2</name>
    <name evidence="7" type="ORF">A6F65_02479</name>
</gene>
<protein>
    <submittedName>
        <fullName evidence="7">Succinate-semialdehyde dehydrogenase [NADP(+)] GabD</fullName>
        <ecNumber evidence="7">1.2.1.79</ecNumber>
    </submittedName>
</protein>
<dbReference type="Gene3D" id="3.40.605.10">
    <property type="entry name" value="Aldehyde Dehydrogenase, Chain A, domain 1"/>
    <property type="match status" value="1"/>
</dbReference>
<dbReference type="InterPro" id="IPR029510">
    <property type="entry name" value="Ald_DH_CS_GLU"/>
</dbReference>
<dbReference type="AlphaFoldDB" id="A0A1C7DB81"/>
<name>A0A1C7DB81_9SPHN</name>
<dbReference type="PROSITE" id="PS00070">
    <property type="entry name" value="ALDEHYDE_DEHYDR_CYS"/>
    <property type="match status" value="1"/>
</dbReference>
<dbReference type="EMBL" id="CP016545">
    <property type="protein sequence ID" value="ANU08760.1"/>
    <property type="molecule type" value="Genomic_DNA"/>
</dbReference>
<keyword evidence="2 5" id="KW-0560">Oxidoreductase</keyword>
<dbReference type="PATRIC" id="fig|645517.4.peg.2464"/>
<dbReference type="SUPFAM" id="SSF53720">
    <property type="entry name" value="ALDH-like"/>
    <property type="match status" value="1"/>
</dbReference>
<evidence type="ECO:0000256" key="3">
    <source>
        <dbReference type="ARBA" id="ARBA00023097"/>
    </source>
</evidence>
<dbReference type="InterPro" id="IPR015590">
    <property type="entry name" value="Aldehyde_DH_dom"/>
</dbReference>
<dbReference type="InterPro" id="IPR016163">
    <property type="entry name" value="Ald_DH_C"/>
</dbReference>
<dbReference type="CDD" id="cd07103">
    <property type="entry name" value="ALDH_F5_SSADH_GabD"/>
    <property type="match status" value="1"/>
</dbReference>
<comment type="similarity">
    <text evidence="1 5">Belongs to the aldehyde dehydrogenase family.</text>
</comment>
<evidence type="ECO:0000256" key="5">
    <source>
        <dbReference type="RuleBase" id="RU003345"/>
    </source>
</evidence>
<reference evidence="7 8" key="1">
    <citation type="submission" date="2016-07" db="EMBL/GenBank/DDBJ databases">
        <title>Complete genome sequence of Altererythrobacter namhicola JCM 16345T, containing esterase-encoding genes.</title>
        <authorList>
            <person name="Cheng H."/>
            <person name="Wu Y.-H."/>
            <person name="Jian S.-L."/>
            <person name="Huo Y.-Y."/>
            <person name="Wang C.-S."/>
            <person name="Xu X.-W."/>
        </authorList>
    </citation>
    <scope>NUCLEOTIDE SEQUENCE [LARGE SCALE GENOMIC DNA]</scope>
    <source>
        <strain evidence="7 8">JCM 16345</strain>
    </source>
</reference>
<evidence type="ECO:0000313" key="7">
    <source>
        <dbReference type="EMBL" id="ANU08760.1"/>
    </source>
</evidence>
<dbReference type="InterPro" id="IPR016162">
    <property type="entry name" value="Ald_DH_N"/>
</dbReference>
<dbReference type="STRING" id="645517.A6F65_02479"/>
<organism evidence="7 8">
    <name type="scientific">Paraurantiacibacter namhicola</name>
    <dbReference type="NCBI Taxonomy" id="645517"/>
    <lineage>
        <taxon>Bacteria</taxon>
        <taxon>Pseudomonadati</taxon>
        <taxon>Pseudomonadota</taxon>
        <taxon>Alphaproteobacteria</taxon>
        <taxon>Sphingomonadales</taxon>
        <taxon>Erythrobacteraceae</taxon>
        <taxon>Paraurantiacibacter</taxon>
    </lineage>
</organism>
<dbReference type="FunFam" id="3.40.309.10:FF:000004">
    <property type="entry name" value="Succinate-semialdehyde dehydrogenase I"/>
    <property type="match status" value="1"/>
</dbReference>
<dbReference type="FunFam" id="3.40.605.10:FF:000005">
    <property type="entry name" value="Succinate-semialdehyde dehydrogenase I"/>
    <property type="match status" value="1"/>
</dbReference>
<sequence length="486" mass="51546">MTTRGKLDNQDLWVTGNLIGGEWISASGDALEVDDPFTLEVIAEVPNCGAEETGRAIEAASDAFPGWADRTASERGEILHDWYRLIMENRDDLARIMVLENGKAWSDATSEVEYGAGFLKFFAQEATRMLGEIIPANTPGRRLLATREPVGVCAAITPWNFPLAMLTRKVGPALAAGCTMVAKPAAATPITALAFAKLGQKAGVPDGVFNIVTGDAKAIGGAMTEAFAVRKLSFTGSTGVGVKLYEQCAATMKKTSLELGGNAPFIVFDDADLETAVESAKTAKFRNSGQTCIAANRFLVQAGIHDEFVEAFGKVVGDMQAGDGFEDSSDIGPLIDKDGKDKVEEHRQNALDNGARVVAGGGSGDGRIVHPTLLADVSPDMQISCEETFGPVAAVMKFDTVDEGIRLANDTEFGLASYFCSRNPATIARVGRELEYGMVGVNTGLISTPHAPFGGVKMSGLGREGSHHGIEEYLHVKYLCEAGLDN</sequence>
<dbReference type="InterPro" id="IPR050740">
    <property type="entry name" value="Aldehyde_DH_Superfamily"/>
</dbReference>
<feature type="domain" description="Aldehyde dehydrogenase" evidence="6">
    <location>
        <begin position="23"/>
        <end position="478"/>
    </location>
</feature>
<dbReference type="OrthoDB" id="9761688at2"/>
<dbReference type="GO" id="GO:0009450">
    <property type="term" value="P:gamma-aminobutyric acid catabolic process"/>
    <property type="evidence" value="ECO:0007669"/>
    <property type="project" value="TreeGrafter"/>
</dbReference>
<keyword evidence="3" id="KW-0558">Oxidation</keyword>
<dbReference type="Gene3D" id="3.40.309.10">
    <property type="entry name" value="Aldehyde Dehydrogenase, Chain A, domain 2"/>
    <property type="match status" value="1"/>
</dbReference>
<dbReference type="KEGG" id="anh:A6F65_02479"/>
<keyword evidence="8" id="KW-1185">Reference proteome</keyword>
<evidence type="ECO:0000256" key="2">
    <source>
        <dbReference type="ARBA" id="ARBA00023002"/>
    </source>
</evidence>
<dbReference type="EC" id="1.2.1.79" evidence="7"/>
<dbReference type="PANTHER" id="PTHR43353">
    <property type="entry name" value="SUCCINATE-SEMIALDEHYDE DEHYDROGENASE, MITOCHONDRIAL"/>
    <property type="match status" value="1"/>
</dbReference>
<proteinExistence type="inferred from homology"/>
<dbReference type="FunFam" id="3.40.605.10:FF:000026">
    <property type="entry name" value="Aldehyde dehydrogenase, putative"/>
    <property type="match status" value="1"/>
</dbReference>
<dbReference type="PANTHER" id="PTHR43353:SF5">
    <property type="entry name" value="SUCCINATE-SEMIALDEHYDE DEHYDROGENASE, MITOCHONDRIAL"/>
    <property type="match status" value="1"/>
</dbReference>
<dbReference type="PROSITE" id="PS00687">
    <property type="entry name" value="ALDEHYDE_DEHYDR_GLU"/>
    <property type="match status" value="1"/>
</dbReference>
<dbReference type="Pfam" id="PF00171">
    <property type="entry name" value="Aldedh"/>
    <property type="match status" value="1"/>
</dbReference>
<dbReference type="Proteomes" id="UP000092698">
    <property type="component" value="Chromosome"/>
</dbReference>
<evidence type="ECO:0000256" key="1">
    <source>
        <dbReference type="ARBA" id="ARBA00009986"/>
    </source>
</evidence>
<dbReference type="RefSeq" id="WP_067789348.1">
    <property type="nucleotide sequence ID" value="NZ_CP016545.1"/>
</dbReference>
<evidence type="ECO:0000313" key="8">
    <source>
        <dbReference type="Proteomes" id="UP000092698"/>
    </source>
</evidence>
<evidence type="ECO:0000256" key="4">
    <source>
        <dbReference type="PROSITE-ProRule" id="PRU10007"/>
    </source>
</evidence>
<accession>A0A1C7DB81</accession>
<dbReference type="InterPro" id="IPR016160">
    <property type="entry name" value="Ald_DH_CS_CYS"/>
</dbReference>
<dbReference type="GO" id="GO:0004777">
    <property type="term" value="F:succinate-semialdehyde dehydrogenase (NAD+) activity"/>
    <property type="evidence" value="ECO:0007669"/>
    <property type="project" value="TreeGrafter"/>
</dbReference>
<dbReference type="GO" id="GO:0036243">
    <property type="term" value="F:succinate-semialdehyde dehydrogenase (NADP+) activity"/>
    <property type="evidence" value="ECO:0007669"/>
    <property type="project" value="UniProtKB-EC"/>
</dbReference>
<feature type="active site" evidence="4">
    <location>
        <position position="258"/>
    </location>
</feature>